<protein>
    <submittedName>
        <fullName evidence="3">Amidase</fullName>
    </submittedName>
</protein>
<evidence type="ECO:0000259" key="2">
    <source>
        <dbReference type="PROSITE" id="PS50911"/>
    </source>
</evidence>
<evidence type="ECO:0000313" key="3">
    <source>
        <dbReference type="EMBL" id="OUI78234.1"/>
    </source>
</evidence>
<dbReference type="AlphaFoldDB" id="A0A251ZU93"/>
<sequence length="151" mass="17172">MTILRSCILLMVFLPLLAACGGRSYNGSLQCAPYARKLTGVQLKGQAYTWWYQSQGKYPHTNQPQKGAILVFRKTSKLPYGHVSVVKKVKDSRTIIVDHANWDAQRINHHASIVDVSTRNDWSLVRVWWPPTNKLGSRRYPTYGFIIPGKS</sequence>
<evidence type="ECO:0000256" key="1">
    <source>
        <dbReference type="SAM" id="SignalP"/>
    </source>
</evidence>
<name>A0A251ZU93_9PROT</name>
<dbReference type="EMBL" id="JOPB01000007">
    <property type="protein sequence ID" value="OUI78234.1"/>
    <property type="molecule type" value="Genomic_DNA"/>
</dbReference>
<dbReference type="Gene3D" id="3.90.1720.10">
    <property type="entry name" value="endopeptidase domain like (from Nostoc punctiforme)"/>
    <property type="match status" value="1"/>
</dbReference>
<dbReference type="SUPFAM" id="SSF54001">
    <property type="entry name" value="Cysteine proteinases"/>
    <property type="match status" value="1"/>
</dbReference>
<accession>A0A251ZU93</accession>
<feature type="chain" id="PRO_5011786076" evidence="1">
    <location>
        <begin position="19"/>
        <end position="151"/>
    </location>
</feature>
<comment type="caution">
    <text evidence="3">The sequence shown here is derived from an EMBL/GenBank/DDBJ whole genome shotgun (WGS) entry which is preliminary data.</text>
</comment>
<dbReference type="Pfam" id="PF05257">
    <property type="entry name" value="CHAP"/>
    <property type="match status" value="1"/>
</dbReference>
<dbReference type="PROSITE" id="PS50911">
    <property type="entry name" value="CHAP"/>
    <property type="match status" value="1"/>
</dbReference>
<dbReference type="RefSeq" id="WP_040363677.1">
    <property type="nucleotide sequence ID" value="NZ_JOPB01000007.1"/>
</dbReference>
<gene>
    <name evidence="3" type="ORF">HK18_09305</name>
</gene>
<dbReference type="PROSITE" id="PS51257">
    <property type="entry name" value="PROKAR_LIPOPROTEIN"/>
    <property type="match status" value="1"/>
</dbReference>
<keyword evidence="4" id="KW-1185">Reference proteome</keyword>
<dbReference type="InterPro" id="IPR038765">
    <property type="entry name" value="Papain-like_cys_pep_sf"/>
</dbReference>
<organism evidence="3 4">
    <name type="scientific">Commensalibacter intestini</name>
    <dbReference type="NCBI Taxonomy" id="479936"/>
    <lineage>
        <taxon>Bacteria</taxon>
        <taxon>Pseudomonadati</taxon>
        <taxon>Pseudomonadota</taxon>
        <taxon>Alphaproteobacteria</taxon>
        <taxon>Acetobacterales</taxon>
        <taxon>Acetobacteraceae</taxon>
    </lineage>
</organism>
<proteinExistence type="predicted"/>
<feature type="domain" description="Peptidase C51" evidence="2">
    <location>
        <begin position="6"/>
        <end position="126"/>
    </location>
</feature>
<evidence type="ECO:0000313" key="4">
    <source>
        <dbReference type="Proteomes" id="UP000194946"/>
    </source>
</evidence>
<reference evidence="4" key="1">
    <citation type="submission" date="2014-06" db="EMBL/GenBank/DDBJ databases">
        <authorList>
            <person name="Winans N.J."/>
            <person name="Newell P.D."/>
            <person name="Douglas A.E."/>
        </authorList>
    </citation>
    <scope>NUCLEOTIDE SEQUENCE [LARGE SCALE GENOMIC DNA]</scope>
    <source>
        <strain evidence="4">DmL_052</strain>
    </source>
</reference>
<keyword evidence="1" id="KW-0732">Signal</keyword>
<dbReference type="InterPro" id="IPR007921">
    <property type="entry name" value="CHAP_dom"/>
</dbReference>
<dbReference type="Proteomes" id="UP000194946">
    <property type="component" value="Unassembled WGS sequence"/>
</dbReference>
<feature type="signal peptide" evidence="1">
    <location>
        <begin position="1"/>
        <end position="18"/>
    </location>
</feature>